<evidence type="ECO:0000313" key="3">
    <source>
        <dbReference type="EMBL" id="KAK3402361.1"/>
    </source>
</evidence>
<accession>A0AAE0PLT5</accession>
<evidence type="ECO:0000313" key="4">
    <source>
        <dbReference type="Proteomes" id="UP001281003"/>
    </source>
</evidence>
<dbReference type="Gene3D" id="3.90.79.10">
    <property type="entry name" value="Nucleoside Triphosphate Pyrophosphohydrolase"/>
    <property type="match status" value="1"/>
</dbReference>
<evidence type="ECO:0000259" key="2">
    <source>
        <dbReference type="PROSITE" id="PS51462"/>
    </source>
</evidence>
<dbReference type="Proteomes" id="UP001281003">
    <property type="component" value="Unassembled WGS sequence"/>
</dbReference>
<gene>
    <name evidence="3" type="ORF">B0T20DRAFT_451183</name>
</gene>
<dbReference type="InterPro" id="IPR020084">
    <property type="entry name" value="NUDIX_hydrolase_CS"/>
</dbReference>
<dbReference type="PANTHER" id="PTHR43736">
    <property type="entry name" value="ADP-RIBOSE PYROPHOSPHATASE"/>
    <property type="match status" value="1"/>
</dbReference>
<dbReference type="InterPro" id="IPR015797">
    <property type="entry name" value="NUDIX_hydrolase-like_dom_sf"/>
</dbReference>
<dbReference type="PROSITE" id="PS00893">
    <property type="entry name" value="NUDIX_BOX"/>
    <property type="match status" value="1"/>
</dbReference>
<name>A0AAE0PLT5_SORBR</name>
<protein>
    <submittedName>
        <fullName evidence="3">NUDIX hydrolase domain-like protein</fullName>
    </submittedName>
</protein>
<dbReference type="PANTHER" id="PTHR43736:SF1">
    <property type="entry name" value="DIHYDRONEOPTERIN TRIPHOSPHATE DIPHOSPHATASE"/>
    <property type="match status" value="1"/>
</dbReference>
<dbReference type="InterPro" id="IPR000086">
    <property type="entry name" value="NUDIX_hydrolase_dom"/>
</dbReference>
<comment type="caution">
    <text evidence="3">The sequence shown here is derived from an EMBL/GenBank/DDBJ whole genome shotgun (WGS) entry which is preliminary data.</text>
</comment>
<keyword evidence="1 3" id="KW-0378">Hydrolase</keyword>
<evidence type="ECO:0000256" key="1">
    <source>
        <dbReference type="ARBA" id="ARBA00022801"/>
    </source>
</evidence>
<dbReference type="AlphaFoldDB" id="A0AAE0PLT5"/>
<keyword evidence="4" id="KW-1185">Reference proteome</keyword>
<reference evidence="3" key="2">
    <citation type="submission" date="2023-07" db="EMBL/GenBank/DDBJ databases">
        <authorList>
            <consortium name="Lawrence Berkeley National Laboratory"/>
            <person name="Haridas S."/>
            <person name="Hensen N."/>
            <person name="Bonometti L."/>
            <person name="Westerberg I."/>
            <person name="Brannstrom I.O."/>
            <person name="Guillou S."/>
            <person name="Cros-Aarteil S."/>
            <person name="Calhoun S."/>
            <person name="Kuo A."/>
            <person name="Mondo S."/>
            <person name="Pangilinan J."/>
            <person name="Riley R."/>
            <person name="LaButti K."/>
            <person name="Andreopoulos B."/>
            <person name="Lipzen A."/>
            <person name="Chen C."/>
            <person name="Yanf M."/>
            <person name="Daum C."/>
            <person name="Ng V."/>
            <person name="Clum A."/>
            <person name="Steindorff A."/>
            <person name="Ohm R."/>
            <person name="Martin F."/>
            <person name="Silar P."/>
            <person name="Natvig D."/>
            <person name="Lalanne C."/>
            <person name="Gautier V."/>
            <person name="Ament-velasquez S.L."/>
            <person name="Kruys A."/>
            <person name="Hutchinson M.I."/>
            <person name="Powell A.J."/>
            <person name="Barry K."/>
            <person name="Miller A.N."/>
            <person name="Grigoriev I.V."/>
            <person name="Debuchy R."/>
            <person name="Gladieux P."/>
            <person name="Thoren M.H."/>
            <person name="Johannesson H."/>
        </authorList>
    </citation>
    <scope>NUCLEOTIDE SEQUENCE</scope>
    <source>
        <strain evidence="3">FGSC 1904</strain>
    </source>
</reference>
<dbReference type="Pfam" id="PF00293">
    <property type="entry name" value="NUDIX"/>
    <property type="match status" value="1"/>
</dbReference>
<sequence>MPPQYTNSVTIFSAAHSWPDVSTALHQLRVSLETDFLLNRIKGVIVSAVVMHQECILLVQRAATDGFPNKWETPGGGMDAEKEEFSGALARELQEETGLVLKDVLALLDRTEFEGASGEGRYRKYTFLVSVEDKQEESEGHPKVILNPEEHQDYAWASLKDLRVERCGEREINWAYPGQRETLYSAFRTVEKMAAEMDKGGHKAAAA</sequence>
<dbReference type="EMBL" id="JAUTDP010000002">
    <property type="protein sequence ID" value="KAK3402361.1"/>
    <property type="molecule type" value="Genomic_DNA"/>
</dbReference>
<reference evidence="3" key="1">
    <citation type="journal article" date="2023" name="Mol. Phylogenet. Evol.">
        <title>Genome-scale phylogeny and comparative genomics of the fungal order Sordariales.</title>
        <authorList>
            <person name="Hensen N."/>
            <person name="Bonometti L."/>
            <person name="Westerberg I."/>
            <person name="Brannstrom I.O."/>
            <person name="Guillou S."/>
            <person name="Cros-Aarteil S."/>
            <person name="Calhoun S."/>
            <person name="Haridas S."/>
            <person name="Kuo A."/>
            <person name="Mondo S."/>
            <person name="Pangilinan J."/>
            <person name="Riley R."/>
            <person name="LaButti K."/>
            <person name="Andreopoulos B."/>
            <person name="Lipzen A."/>
            <person name="Chen C."/>
            <person name="Yan M."/>
            <person name="Daum C."/>
            <person name="Ng V."/>
            <person name="Clum A."/>
            <person name="Steindorff A."/>
            <person name="Ohm R.A."/>
            <person name="Martin F."/>
            <person name="Silar P."/>
            <person name="Natvig D.O."/>
            <person name="Lalanne C."/>
            <person name="Gautier V."/>
            <person name="Ament-Velasquez S.L."/>
            <person name="Kruys A."/>
            <person name="Hutchinson M.I."/>
            <person name="Powell A.J."/>
            <person name="Barry K."/>
            <person name="Miller A.N."/>
            <person name="Grigoriev I.V."/>
            <person name="Debuchy R."/>
            <person name="Gladieux P."/>
            <person name="Hiltunen Thoren M."/>
            <person name="Johannesson H."/>
        </authorList>
    </citation>
    <scope>NUCLEOTIDE SEQUENCE</scope>
    <source>
        <strain evidence="3">FGSC 1904</strain>
    </source>
</reference>
<dbReference type="PROSITE" id="PS51462">
    <property type="entry name" value="NUDIX"/>
    <property type="match status" value="1"/>
</dbReference>
<dbReference type="CDD" id="cd02883">
    <property type="entry name" value="NUDIX_Hydrolase"/>
    <property type="match status" value="1"/>
</dbReference>
<dbReference type="GO" id="GO:0016787">
    <property type="term" value="F:hydrolase activity"/>
    <property type="evidence" value="ECO:0007669"/>
    <property type="project" value="UniProtKB-KW"/>
</dbReference>
<dbReference type="SUPFAM" id="SSF55811">
    <property type="entry name" value="Nudix"/>
    <property type="match status" value="1"/>
</dbReference>
<proteinExistence type="predicted"/>
<feature type="domain" description="Nudix hydrolase" evidence="2">
    <location>
        <begin position="41"/>
        <end position="181"/>
    </location>
</feature>
<organism evidence="3 4">
    <name type="scientific">Sordaria brevicollis</name>
    <dbReference type="NCBI Taxonomy" id="83679"/>
    <lineage>
        <taxon>Eukaryota</taxon>
        <taxon>Fungi</taxon>
        <taxon>Dikarya</taxon>
        <taxon>Ascomycota</taxon>
        <taxon>Pezizomycotina</taxon>
        <taxon>Sordariomycetes</taxon>
        <taxon>Sordariomycetidae</taxon>
        <taxon>Sordariales</taxon>
        <taxon>Sordariaceae</taxon>
        <taxon>Sordaria</taxon>
    </lineage>
</organism>